<gene>
    <name evidence="6" type="primary">ppk</name>
    <name evidence="12" type="ORF">SAMN04488052_101446</name>
</gene>
<dbReference type="NCBIfam" id="NF003921">
    <property type="entry name" value="PRK05443.2-2"/>
    <property type="match status" value="1"/>
</dbReference>
<feature type="binding site" evidence="6">
    <location>
        <position position="410"/>
    </location>
    <ligand>
        <name>Mg(2+)</name>
        <dbReference type="ChEBI" id="CHEBI:18420"/>
    </ligand>
</feature>
<keyword evidence="5 6" id="KW-0067">ATP-binding</keyword>
<dbReference type="Gene3D" id="3.30.870.10">
    <property type="entry name" value="Endonuclease Chain A"/>
    <property type="match status" value="2"/>
</dbReference>
<evidence type="ECO:0000313" key="13">
    <source>
        <dbReference type="Proteomes" id="UP000199657"/>
    </source>
</evidence>
<dbReference type="RefSeq" id="WP_091639544.1">
    <property type="nucleotide sequence ID" value="NZ_FOEG01000001.1"/>
</dbReference>
<feature type="binding site" evidence="6">
    <location>
        <position position="473"/>
    </location>
    <ligand>
        <name>ATP</name>
        <dbReference type="ChEBI" id="CHEBI:30616"/>
    </ligand>
</feature>
<evidence type="ECO:0000256" key="2">
    <source>
        <dbReference type="ARBA" id="ARBA00022679"/>
    </source>
</evidence>
<evidence type="ECO:0000256" key="7">
    <source>
        <dbReference type="RuleBase" id="RU003800"/>
    </source>
</evidence>
<dbReference type="InterPro" id="IPR024953">
    <property type="entry name" value="PP_kinase_middle"/>
</dbReference>
<dbReference type="CDD" id="cd09165">
    <property type="entry name" value="PLDc_PaPPK1_C1_like"/>
    <property type="match status" value="1"/>
</dbReference>
<dbReference type="CDD" id="cd09168">
    <property type="entry name" value="PLDc_PaPPK1_C2_like"/>
    <property type="match status" value="1"/>
</dbReference>
<evidence type="ECO:0000259" key="8">
    <source>
        <dbReference type="Pfam" id="PF02503"/>
    </source>
</evidence>
<dbReference type="PANTHER" id="PTHR30218:SF0">
    <property type="entry name" value="POLYPHOSPHATE KINASE"/>
    <property type="match status" value="1"/>
</dbReference>
<dbReference type="EC" id="2.7.4.1" evidence="6 7"/>
<keyword evidence="2 6" id="KW-0808">Transferase</keyword>
<dbReference type="NCBIfam" id="TIGR03705">
    <property type="entry name" value="poly_P_kin"/>
    <property type="match status" value="1"/>
</dbReference>
<name>A0A1H8QAM6_9GAMM</name>
<dbReference type="Proteomes" id="UP000199657">
    <property type="component" value="Unassembled WGS sequence"/>
</dbReference>
<feature type="domain" description="Polyphosphate kinase C-terminal" evidence="10">
    <location>
        <begin position="508"/>
        <end position="680"/>
    </location>
</feature>
<dbReference type="InterPro" id="IPR036830">
    <property type="entry name" value="PP_kinase_middle_dom_sf"/>
</dbReference>
<dbReference type="Pfam" id="PF02503">
    <property type="entry name" value="PP_kinase"/>
    <property type="match status" value="1"/>
</dbReference>
<dbReference type="InterPro" id="IPR041108">
    <property type="entry name" value="PP_kinase_C_1"/>
</dbReference>
<dbReference type="InterPro" id="IPR036832">
    <property type="entry name" value="PPK_N_dom_sf"/>
</dbReference>
<feature type="binding site" evidence="6">
    <location>
        <position position="50"/>
    </location>
    <ligand>
        <name>ATP</name>
        <dbReference type="ChEBI" id="CHEBI:30616"/>
    </ligand>
</feature>
<evidence type="ECO:0000256" key="3">
    <source>
        <dbReference type="ARBA" id="ARBA00022741"/>
    </source>
</evidence>
<dbReference type="NCBIfam" id="NF003917">
    <property type="entry name" value="PRK05443.1-1"/>
    <property type="match status" value="1"/>
</dbReference>
<dbReference type="Pfam" id="PF13090">
    <property type="entry name" value="PP_kinase_C"/>
    <property type="match status" value="1"/>
</dbReference>
<reference evidence="12 13" key="1">
    <citation type="submission" date="2016-10" db="EMBL/GenBank/DDBJ databases">
        <authorList>
            <person name="de Groot N.N."/>
        </authorList>
    </citation>
    <scope>NUCLEOTIDE SEQUENCE [LARGE SCALE GENOMIC DNA]</scope>
    <source>
        <strain evidence="12 13">CGMCC 1.6291</strain>
    </source>
</reference>
<keyword evidence="6" id="KW-0479">Metal-binding</keyword>
<keyword evidence="3 6" id="KW-0547">Nucleotide-binding</keyword>
<dbReference type="Pfam" id="PF13089">
    <property type="entry name" value="PP_kinase_N"/>
    <property type="match status" value="1"/>
</dbReference>
<evidence type="ECO:0000256" key="5">
    <source>
        <dbReference type="ARBA" id="ARBA00022840"/>
    </source>
</evidence>
<dbReference type="SUPFAM" id="SSF140356">
    <property type="entry name" value="PPK N-terminal domain-like"/>
    <property type="match status" value="1"/>
</dbReference>
<dbReference type="PIRSF" id="PIRSF015589">
    <property type="entry name" value="PP_kinase"/>
    <property type="match status" value="1"/>
</dbReference>
<protein>
    <recommendedName>
        <fullName evidence="6 7">Polyphosphate kinase</fullName>
        <ecNumber evidence="6 7">2.7.4.1</ecNumber>
    </recommendedName>
    <alternativeName>
        <fullName evidence="6">ATP-polyphosphate phosphotransferase</fullName>
    </alternativeName>
    <alternativeName>
        <fullName evidence="6">Polyphosphoric acid kinase</fullName>
    </alternativeName>
</protein>
<keyword evidence="4 6" id="KW-0418">Kinase</keyword>
<dbReference type="NCBIfam" id="NF003918">
    <property type="entry name" value="PRK05443.1-2"/>
    <property type="match status" value="1"/>
</dbReference>
<dbReference type="GO" id="GO:0006799">
    <property type="term" value="P:polyphosphate biosynthetic process"/>
    <property type="evidence" value="ECO:0007669"/>
    <property type="project" value="UniProtKB-UniRule"/>
</dbReference>
<evidence type="ECO:0000313" key="12">
    <source>
        <dbReference type="EMBL" id="SEO50967.1"/>
    </source>
</evidence>
<organism evidence="12 13">
    <name type="scientific">Aquisalimonas asiatica</name>
    <dbReference type="NCBI Taxonomy" id="406100"/>
    <lineage>
        <taxon>Bacteria</taxon>
        <taxon>Pseudomonadati</taxon>
        <taxon>Pseudomonadota</taxon>
        <taxon>Gammaproteobacteria</taxon>
        <taxon>Chromatiales</taxon>
        <taxon>Ectothiorhodospiraceae</taxon>
        <taxon>Aquisalimonas</taxon>
    </lineage>
</organism>
<feature type="domain" description="Polyphosphate kinase N-terminal" evidence="9">
    <location>
        <begin position="12"/>
        <end position="117"/>
    </location>
</feature>
<sequence>MDSIDLKHPDLYINRQMSMLEFNARVLEQARATDVPLLERLRFLCIVSTNLDEFFEIRVAGLKQAHELGSTQAGADNRMPQEVLRDISARAHELVAEQYDILNNELIPALAREGIRFIRRDEWNAAQRTWVQRYFEQSLLPVLSPLGLDPAHPFPRILNKSLNFIVELEGKDAFGRNSGMAVVQAPRSLPRLIPVPADAAGGPNEWVFLSSMIHAHVHQLFPGMTVLGCFQFRVTRNSDLYVDEEEVDDLLVAMEGELQSRRYGDAVRLEVAANCPDHMRRFLLDEFELAADDLYPVDGPVNVNRLMAICDGVDRPDLTFPAFTPAVPSEVTHSGSLFKLLRKQDLLLHHPFQSFAPVVDFVRQASRDPAVLAIKQTLYRTGPDSAIVDALVAAARAGKEVTVIIELRARFDEEANIRLANMLQDAGAHVVYGVVGHKTHAKMVLVVRRENGRLRNYVHLGTGNYHSRTARLYTDYGLLTADPVIGEDVHRIFLQLTSLGKVARLEKLLESPFTLFDTLLQNIEREAEHARAGRGGRIILKVNSLVEPRTVQALYAASMAGVEIDLIIRGMCALRPGVAGVSETIRVRSIIGRFLEHTRVFYFANGGDPVLYASSADCMERNFFRRVETAFPIEPPALQQQVLSDLEDYLRDNTQAWLLQPDGSYRRAHPADGEEPFSSQQALLVRLSGHGAPIQDV</sequence>
<dbReference type="GO" id="GO:0009358">
    <property type="term" value="C:polyphosphate kinase complex"/>
    <property type="evidence" value="ECO:0007669"/>
    <property type="project" value="InterPro"/>
</dbReference>
<keyword evidence="1 6" id="KW-0597">Phosphoprotein</keyword>
<feature type="domain" description="Polyphosphate kinase C-terminal" evidence="11">
    <location>
        <begin position="337"/>
        <end position="498"/>
    </location>
</feature>
<dbReference type="OrthoDB" id="9761456at2"/>
<dbReference type="SUPFAM" id="SSF56024">
    <property type="entry name" value="Phospholipase D/nuclease"/>
    <property type="match status" value="2"/>
</dbReference>
<dbReference type="AlphaFoldDB" id="A0A1H8QAM6"/>
<evidence type="ECO:0000256" key="4">
    <source>
        <dbReference type="ARBA" id="ARBA00022777"/>
    </source>
</evidence>
<dbReference type="EMBL" id="FOEG01000001">
    <property type="protein sequence ID" value="SEO50967.1"/>
    <property type="molecule type" value="Genomic_DNA"/>
</dbReference>
<dbReference type="Gene3D" id="1.20.58.310">
    <property type="entry name" value="Polyphosphate kinase N-terminal domain"/>
    <property type="match status" value="1"/>
</dbReference>
<comment type="similarity">
    <text evidence="6 7">Belongs to the polyphosphate kinase 1 (PPK1) family.</text>
</comment>
<dbReference type="InterPro" id="IPR025198">
    <property type="entry name" value="PPK_N_dom"/>
</dbReference>
<evidence type="ECO:0000256" key="1">
    <source>
        <dbReference type="ARBA" id="ARBA00022553"/>
    </source>
</evidence>
<feature type="domain" description="Polyphosphate kinase middle" evidence="8">
    <location>
        <begin position="127"/>
        <end position="309"/>
    </location>
</feature>
<comment type="PTM">
    <text evidence="6 7">An intermediate of this reaction is the autophosphorylated ppk in which a phosphate is covalently linked to a histidine residue through a N-P bond.</text>
</comment>
<evidence type="ECO:0000259" key="9">
    <source>
        <dbReference type="Pfam" id="PF13089"/>
    </source>
</evidence>
<dbReference type="PANTHER" id="PTHR30218">
    <property type="entry name" value="POLYPHOSPHATE KINASE"/>
    <property type="match status" value="1"/>
</dbReference>
<keyword evidence="13" id="KW-1185">Reference proteome</keyword>
<evidence type="ECO:0000256" key="6">
    <source>
        <dbReference type="HAMAP-Rule" id="MF_00347"/>
    </source>
</evidence>
<dbReference type="GO" id="GO:0008976">
    <property type="term" value="F:polyphosphate kinase activity"/>
    <property type="evidence" value="ECO:0007669"/>
    <property type="project" value="UniProtKB-UniRule"/>
</dbReference>
<dbReference type="STRING" id="406100.SAMN04488052_101446"/>
<evidence type="ECO:0000259" key="11">
    <source>
        <dbReference type="Pfam" id="PF17941"/>
    </source>
</evidence>
<dbReference type="InterPro" id="IPR003414">
    <property type="entry name" value="PP_kinase"/>
</dbReference>
<dbReference type="HAMAP" id="MF_00347">
    <property type="entry name" value="Polyphosphate_kinase"/>
    <property type="match status" value="1"/>
</dbReference>
<proteinExistence type="inferred from homology"/>
<dbReference type="GO" id="GO:0005524">
    <property type="term" value="F:ATP binding"/>
    <property type="evidence" value="ECO:0007669"/>
    <property type="project" value="UniProtKB-KW"/>
</dbReference>
<feature type="binding site" evidence="6">
    <location>
        <position position="569"/>
    </location>
    <ligand>
        <name>ATP</name>
        <dbReference type="ChEBI" id="CHEBI:30616"/>
    </ligand>
</feature>
<dbReference type="Pfam" id="PF17941">
    <property type="entry name" value="PP_kinase_C_1"/>
    <property type="match status" value="1"/>
</dbReference>
<keyword evidence="6" id="KW-0460">Magnesium</keyword>
<dbReference type="Gene3D" id="3.30.1840.10">
    <property type="entry name" value="Polyphosphate kinase middle domain"/>
    <property type="match status" value="1"/>
</dbReference>
<comment type="cofactor">
    <cofactor evidence="6">
        <name>Mg(2+)</name>
        <dbReference type="ChEBI" id="CHEBI:18420"/>
    </cofactor>
</comment>
<evidence type="ECO:0000259" key="10">
    <source>
        <dbReference type="Pfam" id="PF13090"/>
    </source>
</evidence>
<feature type="binding site" evidence="6">
    <location>
        <position position="380"/>
    </location>
    <ligand>
        <name>Mg(2+)</name>
        <dbReference type="ChEBI" id="CHEBI:18420"/>
    </ligand>
</feature>
<comment type="catalytic activity">
    <reaction evidence="6 7">
        <text>[phosphate](n) + ATP = [phosphate](n+1) + ADP</text>
        <dbReference type="Rhea" id="RHEA:19573"/>
        <dbReference type="Rhea" id="RHEA-COMP:9859"/>
        <dbReference type="Rhea" id="RHEA-COMP:14280"/>
        <dbReference type="ChEBI" id="CHEBI:16838"/>
        <dbReference type="ChEBI" id="CHEBI:30616"/>
        <dbReference type="ChEBI" id="CHEBI:456216"/>
        <dbReference type="EC" id="2.7.4.1"/>
    </reaction>
</comment>
<feature type="binding site" evidence="6">
    <location>
        <position position="597"/>
    </location>
    <ligand>
        <name>ATP</name>
        <dbReference type="ChEBI" id="CHEBI:30616"/>
    </ligand>
</feature>
<feature type="active site" description="Phosphohistidine intermediate" evidence="6">
    <location>
        <position position="440"/>
    </location>
</feature>
<dbReference type="GO" id="GO:0046872">
    <property type="term" value="F:metal ion binding"/>
    <property type="evidence" value="ECO:0007669"/>
    <property type="project" value="UniProtKB-KW"/>
</dbReference>
<accession>A0A1H8QAM6</accession>
<dbReference type="SUPFAM" id="SSF143724">
    <property type="entry name" value="PHP14-like"/>
    <property type="match status" value="1"/>
</dbReference>
<dbReference type="InterPro" id="IPR025200">
    <property type="entry name" value="PPK_C_dom2"/>
</dbReference>
<comment type="function">
    <text evidence="6 7">Catalyzes the reversible transfer of the terminal phosphate of ATP to form a long-chain polyphosphate (polyP).</text>
</comment>